<dbReference type="EMBL" id="JACHGN010000002">
    <property type="protein sequence ID" value="MBB5131373.1"/>
    <property type="molecule type" value="Genomic_DNA"/>
</dbReference>
<keyword evidence="2" id="KW-1185">Reference proteome</keyword>
<dbReference type="AlphaFoldDB" id="A0A840P0A7"/>
<evidence type="ECO:0000313" key="2">
    <source>
        <dbReference type="Proteomes" id="UP000578449"/>
    </source>
</evidence>
<protein>
    <submittedName>
        <fullName evidence="1">Uncharacterized protein</fullName>
    </submittedName>
</protein>
<reference evidence="1 2" key="1">
    <citation type="submission" date="2020-08" db="EMBL/GenBank/DDBJ databases">
        <title>Genomic Encyclopedia of Type Strains, Phase IV (KMG-IV): sequencing the most valuable type-strain genomes for metagenomic binning, comparative biology and taxonomic classification.</title>
        <authorList>
            <person name="Goeker M."/>
        </authorList>
    </citation>
    <scope>NUCLEOTIDE SEQUENCE [LARGE SCALE GENOMIC DNA]</scope>
    <source>
        <strain evidence="1 2">DSM 45615</strain>
    </source>
</reference>
<proteinExistence type="predicted"/>
<gene>
    <name evidence="1" type="ORF">HNP84_001079</name>
</gene>
<accession>A0A840P0A7</accession>
<dbReference type="Proteomes" id="UP000578449">
    <property type="component" value="Unassembled WGS sequence"/>
</dbReference>
<comment type="caution">
    <text evidence="1">The sequence shown here is derived from an EMBL/GenBank/DDBJ whole genome shotgun (WGS) entry which is preliminary data.</text>
</comment>
<sequence length="72" mass="7531">MAADTIVTPERWAGRQIHTRGSDFVAAPGDRLKARPLCACVRGGAVYWYAAAVGRASVRRASVADAASSAGR</sequence>
<evidence type="ECO:0000313" key="1">
    <source>
        <dbReference type="EMBL" id="MBB5131373.1"/>
    </source>
</evidence>
<organism evidence="1 2">
    <name type="scientific">Thermocatellispora tengchongensis</name>
    <dbReference type="NCBI Taxonomy" id="1073253"/>
    <lineage>
        <taxon>Bacteria</taxon>
        <taxon>Bacillati</taxon>
        <taxon>Actinomycetota</taxon>
        <taxon>Actinomycetes</taxon>
        <taxon>Streptosporangiales</taxon>
        <taxon>Streptosporangiaceae</taxon>
        <taxon>Thermocatellispora</taxon>
    </lineage>
</organism>
<name>A0A840P0A7_9ACTN</name>